<dbReference type="Proteomes" id="UP000256328">
    <property type="component" value="Unassembled WGS sequence"/>
</dbReference>
<dbReference type="SUPFAM" id="SSF48371">
    <property type="entry name" value="ARM repeat"/>
    <property type="match status" value="1"/>
</dbReference>
<comment type="similarity">
    <text evidence="2">Belongs to the MYBBP1A family.</text>
</comment>
<feature type="region of interest" description="Disordered" evidence="4">
    <location>
        <begin position="1"/>
        <end position="54"/>
    </location>
</feature>
<dbReference type="OrthoDB" id="342531at2759"/>
<evidence type="ECO:0000313" key="5">
    <source>
        <dbReference type="EMBL" id="RDW78027.1"/>
    </source>
</evidence>
<feature type="compositionally biased region" description="Acidic residues" evidence="4">
    <location>
        <begin position="763"/>
        <end position="784"/>
    </location>
</feature>
<evidence type="ECO:0000256" key="4">
    <source>
        <dbReference type="SAM" id="MobiDB-lite"/>
    </source>
</evidence>
<comment type="caution">
    <text evidence="5">The sequence shown here is derived from an EMBL/GenBank/DDBJ whole genome shotgun (WGS) entry which is preliminary data.</text>
</comment>
<evidence type="ECO:0008006" key="7">
    <source>
        <dbReference type="Google" id="ProtNLM"/>
    </source>
</evidence>
<feature type="region of interest" description="Disordered" evidence="4">
    <location>
        <begin position="717"/>
        <end position="818"/>
    </location>
</feature>
<evidence type="ECO:0000256" key="2">
    <source>
        <dbReference type="ARBA" id="ARBA00006809"/>
    </source>
</evidence>
<sequence length="1011" mass="112109">MGSKRKRAPQDAGPAPNAKKMQKTPTGKSGESKKKSVAPIEVDTTSPFLDYPSPADHKREVQLYEMLGSEMAEERLVAAGAVITGLLGGDGVEEATLQRHLERRLFRGLASGRKGSRLGFSIVLSEILGQLFGTANLAAEKYAGLTFENVLAILVAKTKPDGDLSGQEEKDHALGLLFGLKGFVQAKILFSDESRWTTILDKLFDLAKKKPWTREECGWVIVQALEQMNKAQAEVTLEKLFEAGLAVTPEGVGIWITAKNQFPKMKFPTKPWGPTGNPLDRMQNLAKALKESSSGDGNSEKNPQANQTGSWNPKLHFVWTLVLARYVNAAQSKTPGIKSEFENFWKVTVDENLFSASASRERKFWGFLLFQKVLEEASAYQDLLSSVFSLNLVRCLINSVQDKDRFLNRAADKSLKVLHHAAESSPDLVIIFLPQLLANNGNYNFDKITKTKTVEKLLQLTNDDTATEIVETLLQPVLSVDSADSAKEPESRRQMFGDYLLNLIRRVDASSSPTWLKSTAFPKLFDLAYGTELACSPPLSDRTRTLFRNRLSSALTHVLSGLENCHYPCDLLSLSPDAVKMDDDITSAKDQATSTVAKLLKKSKKAKEPKEKAPLQALALLYALVIFQLYNGESEAVSILDELKLCYDKLIRHKDSEESDVEASEVLVELLLSFLSKPSALLRKVTQLVFSAFMSEITADGLKLMTDVLESSESLKGQQELFDQEPEDGDQMEDDSADEDDDDELDSDVEVVDLKVLNGHLDESDDDDDAEEDEDEEMEDVEDEEGKKLDDALAQALGTNRLGKEGLEEDSDSDADMTDSEMMELDAKLVEIFKQRKNEPNKKQEQKDAKETMVNFKSRVLDLLEIYAKKQATNPLAFGLLIPLLELIRTTKTKQLAEKAQSIIISFSKAAKSAKKSDETPEIDVSAQIKLMKAIHVEASQDPSHLFAKAASNASLLIASSLYRSDKENAKKIAKVYSNTQLEWLGGEIKMQAAFFHDWVNWIQGHASASA</sequence>
<keyword evidence="3" id="KW-0539">Nucleus</keyword>
<evidence type="ECO:0000256" key="3">
    <source>
        <dbReference type="ARBA" id="ARBA00023242"/>
    </source>
</evidence>
<dbReference type="InterPro" id="IPR016024">
    <property type="entry name" value="ARM-type_fold"/>
</dbReference>
<dbReference type="GO" id="GO:0000182">
    <property type="term" value="F:rDNA binding"/>
    <property type="evidence" value="ECO:0007669"/>
    <property type="project" value="TreeGrafter"/>
</dbReference>
<dbReference type="InterPro" id="IPR007015">
    <property type="entry name" value="DNA_pol_V/MYBBP1A"/>
</dbReference>
<feature type="region of interest" description="Disordered" evidence="4">
    <location>
        <begin position="288"/>
        <end position="310"/>
    </location>
</feature>
<dbReference type="EMBL" id="PDLN01000008">
    <property type="protein sequence ID" value="RDW78027.1"/>
    <property type="molecule type" value="Genomic_DNA"/>
</dbReference>
<gene>
    <name evidence="5" type="ORF">BP5796_05879</name>
</gene>
<feature type="compositionally biased region" description="Acidic residues" evidence="4">
    <location>
        <begin position="807"/>
        <end position="818"/>
    </location>
</feature>
<comment type="subcellular location">
    <subcellularLocation>
        <location evidence="1">Nucleus</location>
    </subcellularLocation>
</comment>
<dbReference type="Pfam" id="PF04931">
    <property type="entry name" value="DNA_pol_phi"/>
    <property type="match status" value="1"/>
</dbReference>
<reference evidence="5 6" key="1">
    <citation type="journal article" date="2018" name="IMA Fungus">
        <title>IMA Genome-F 9: Draft genome sequence of Annulohypoxylon stygium, Aspergillus mulundensis, Berkeleyomyces basicola (syn. Thielaviopsis basicola), Ceratocystis smalleyi, two Cercospora beticola strains, Coleophoma cylindrospora, Fusarium fracticaudum, Phialophora cf. hyalina, and Morchella septimelata.</title>
        <authorList>
            <person name="Wingfield B.D."/>
            <person name="Bills G.F."/>
            <person name="Dong Y."/>
            <person name="Huang W."/>
            <person name="Nel W.J."/>
            <person name="Swalarsk-Parry B.S."/>
            <person name="Vaghefi N."/>
            <person name="Wilken P.M."/>
            <person name="An Z."/>
            <person name="de Beer Z.W."/>
            <person name="De Vos L."/>
            <person name="Chen L."/>
            <person name="Duong T.A."/>
            <person name="Gao Y."/>
            <person name="Hammerbacher A."/>
            <person name="Kikkert J.R."/>
            <person name="Li Y."/>
            <person name="Li H."/>
            <person name="Li K."/>
            <person name="Li Q."/>
            <person name="Liu X."/>
            <person name="Ma X."/>
            <person name="Naidoo K."/>
            <person name="Pethybridge S.J."/>
            <person name="Sun J."/>
            <person name="Steenkamp E.T."/>
            <person name="van der Nest M.A."/>
            <person name="van Wyk S."/>
            <person name="Wingfield M.J."/>
            <person name="Xiong C."/>
            <person name="Yue Q."/>
            <person name="Zhang X."/>
        </authorList>
    </citation>
    <scope>NUCLEOTIDE SEQUENCE [LARGE SCALE GENOMIC DNA]</scope>
    <source>
        <strain evidence="5 6">BP5796</strain>
    </source>
</reference>
<organism evidence="5 6">
    <name type="scientific">Coleophoma crateriformis</name>
    <dbReference type="NCBI Taxonomy" id="565419"/>
    <lineage>
        <taxon>Eukaryota</taxon>
        <taxon>Fungi</taxon>
        <taxon>Dikarya</taxon>
        <taxon>Ascomycota</taxon>
        <taxon>Pezizomycotina</taxon>
        <taxon>Leotiomycetes</taxon>
        <taxon>Helotiales</taxon>
        <taxon>Dermateaceae</taxon>
        <taxon>Coleophoma</taxon>
    </lineage>
</organism>
<dbReference type="AlphaFoldDB" id="A0A3D8RVD6"/>
<accession>A0A3D8RVD6</accession>
<dbReference type="GO" id="GO:0006355">
    <property type="term" value="P:regulation of DNA-templated transcription"/>
    <property type="evidence" value="ECO:0007669"/>
    <property type="project" value="InterPro"/>
</dbReference>
<evidence type="ECO:0000256" key="1">
    <source>
        <dbReference type="ARBA" id="ARBA00004123"/>
    </source>
</evidence>
<dbReference type="PANTHER" id="PTHR13213:SF2">
    <property type="entry name" value="MYB-BINDING PROTEIN 1A"/>
    <property type="match status" value="1"/>
</dbReference>
<name>A0A3D8RVD6_9HELO</name>
<protein>
    <recommendedName>
        <fullName evidence="7">DNA polymerase V</fullName>
    </recommendedName>
</protein>
<dbReference type="GO" id="GO:0005730">
    <property type="term" value="C:nucleolus"/>
    <property type="evidence" value="ECO:0007669"/>
    <property type="project" value="InterPro"/>
</dbReference>
<keyword evidence="6" id="KW-1185">Reference proteome</keyword>
<feature type="compositionally biased region" description="Polar residues" evidence="4">
    <location>
        <begin position="291"/>
        <end position="310"/>
    </location>
</feature>
<feature type="compositionally biased region" description="Acidic residues" evidence="4">
    <location>
        <begin position="722"/>
        <end position="751"/>
    </location>
</feature>
<evidence type="ECO:0000313" key="6">
    <source>
        <dbReference type="Proteomes" id="UP000256328"/>
    </source>
</evidence>
<dbReference type="PANTHER" id="PTHR13213">
    <property type="entry name" value="MYB-BINDING PROTEIN 1A FAMILY MEMBER"/>
    <property type="match status" value="1"/>
</dbReference>
<proteinExistence type="inferred from homology"/>